<reference evidence="2 3" key="1">
    <citation type="submission" date="2019-11" db="EMBL/GenBank/DDBJ databases">
        <title>Genome sequences of 17 halophilic strains isolated from different environments.</title>
        <authorList>
            <person name="Furrow R.E."/>
        </authorList>
    </citation>
    <scope>NUCLEOTIDE SEQUENCE [LARGE SCALE GENOMIC DNA]</scope>
    <source>
        <strain evidence="2 3">SL-4</strain>
    </source>
</reference>
<protein>
    <submittedName>
        <fullName evidence="2">Uncharacterized protein</fullName>
    </submittedName>
</protein>
<dbReference type="EMBL" id="WMFA01000002">
    <property type="protein sequence ID" value="MYL70359.1"/>
    <property type="molecule type" value="Genomic_DNA"/>
</dbReference>
<evidence type="ECO:0000313" key="3">
    <source>
        <dbReference type="Proteomes" id="UP000450457"/>
    </source>
</evidence>
<accession>A0A845F8Y1</accession>
<dbReference type="OrthoDB" id="2974224at2"/>
<keyword evidence="1" id="KW-0472">Membrane</keyword>
<proteinExistence type="predicted"/>
<evidence type="ECO:0000256" key="1">
    <source>
        <dbReference type="SAM" id="Phobius"/>
    </source>
</evidence>
<organism evidence="2 3">
    <name type="scientific">Halobacillus litoralis</name>
    <dbReference type="NCBI Taxonomy" id="45668"/>
    <lineage>
        <taxon>Bacteria</taxon>
        <taxon>Bacillati</taxon>
        <taxon>Bacillota</taxon>
        <taxon>Bacilli</taxon>
        <taxon>Bacillales</taxon>
        <taxon>Bacillaceae</taxon>
        <taxon>Halobacillus</taxon>
    </lineage>
</organism>
<evidence type="ECO:0000313" key="2">
    <source>
        <dbReference type="EMBL" id="MYL70359.1"/>
    </source>
</evidence>
<dbReference type="Proteomes" id="UP000450457">
    <property type="component" value="Unassembled WGS sequence"/>
</dbReference>
<gene>
    <name evidence="2" type="ORF">GLW00_05845</name>
</gene>
<dbReference type="GeneID" id="78006504"/>
<dbReference type="AlphaFoldDB" id="A0A845F8Y1"/>
<name>A0A845F8Y1_9BACI</name>
<keyword evidence="1" id="KW-1133">Transmembrane helix</keyword>
<keyword evidence="1" id="KW-0812">Transmembrane</keyword>
<dbReference type="RefSeq" id="WP_160912155.1">
    <property type="nucleotide sequence ID" value="NZ_WMFA01000002.1"/>
</dbReference>
<comment type="caution">
    <text evidence="2">The sequence shown here is derived from an EMBL/GenBank/DDBJ whole genome shotgun (WGS) entry which is preliminary data.</text>
</comment>
<sequence>MKRHSALFIVILLLSFSLPFTYGEHHSGYFKGDVQESTLLETPSSNDDPTDKTFVLPALFGLLLIVHLCTKVTPTFVRTFRKLFFLNPVFYQSNYVIQYL</sequence>
<feature type="transmembrane region" description="Helical" evidence="1">
    <location>
        <begin position="54"/>
        <end position="73"/>
    </location>
</feature>